<dbReference type="EMBL" id="AZHD01000012">
    <property type="protein sequence ID" value="OAA58410.1"/>
    <property type="molecule type" value="Genomic_DNA"/>
</dbReference>
<feature type="region of interest" description="Disordered" evidence="1">
    <location>
        <begin position="1062"/>
        <end position="1089"/>
    </location>
</feature>
<feature type="compositionally biased region" description="Low complexity" evidence="1">
    <location>
        <begin position="122"/>
        <end position="137"/>
    </location>
</feature>
<organism evidence="2 3">
    <name type="scientific">Niveomyces insectorum RCEF 264</name>
    <dbReference type="NCBI Taxonomy" id="1081102"/>
    <lineage>
        <taxon>Eukaryota</taxon>
        <taxon>Fungi</taxon>
        <taxon>Dikarya</taxon>
        <taxon>Ascomycota</taxon>
        <taxon>Pezizomycotina</taxon>
        <taxon>Sordariomycetes</taxon>
        <taxon>Hypocreomycetidae</taxon>
        <taxon>Hypocreales</taxon>
        <taxon>Cordycipitaceae</taxon>
        <taxon>Niveomyces</taxon>
    </lineage>
</organism>
<comment type="caution">
    <text evidence="2">The sequence shown here is derived from an EMBL/GenBank/DDBJ whole genome shotgun (WGS) entry which is preliminary data.</text>
</comment>
<feature type="compositionally biased region" description="Low complexity" evidence="1">
    <location>
        <begin position="602"/>
        <end position="617"/>
    </location>
</feature>
<dbReference type="STRING" id="1081102.A0A167RAD1"/>
<reference evidence="2 3" key="1">
    <citation type="journal article" date="2016" name="Genome Biol. Evol.">
        <title>Divergent and convergent evolution of fungal pathogenicity.</title>
        <authorList>
            <person name="Shang Y."/>
            <person name="Xiao G."/>
            <person name="Zheng P."/>
            <person name="Cen K."/>
            <person name="Zhan S."/>
            <person name="Wang C."/>
        </authorList>
    </citation>
    <scope>NUCLEOTIDE SEQUENCE [LARGE SCALE GENOMIC DNA]</scope>
    <source>
        <strain evidence="2 3">RCEF 264</strain>
    </source>
</reference>
<dbReference type="Proteomes" id="UP000076874">
    <property type="component" value="Unassembled WGS sequence"/>
</dbReference>
<dbReference type="AlphaFoldDB" id="A0A167RAD1"/>
<feature type="compositionally biased region" description="Polar residues" evidence="1">
    <location>
        <begin position="847"/>
        <end position="873"/>
    </location>
</feature>
<feature type="compositionally biased region" description="Polar residues" evidence="1">
    <location>
        <begin position="250"/>
        <end position="261"/>
    </location>
</feature>
<feature type="compositionally biased region" description="Pro residues" evidence="1">
    <location>
        <begin position="703"/>
        <end position="716"/>
    </location>
</feature>
<accession>A0A167RAD1</accession>
<feature type="region of interest" description="Disordered" evidence="1">
    <location>
        <begin position="764"/>
        <end position="881"/>
    </location>
</feature>
<feature type="compositionally biased region" description="Low complexity" evidence="1">
    <location>
        <begin position="93"/>
        <end position="102"/>
    </location>
</feature>
<dbReference type="OrthoDB" id="5425130at2759"/>
<proteinExistence type="predicted"/>
<sequence>MATASSASFLAALSSSSNNSSSNNNISSNTNRARTPKSPRSRFSKALPAPPPVLDKLLPSFPSFSLSSTSSSSSARRVDDSSAFLPPLPPASSPLFASPTSSYVPTTDLQSAPAVPPPPPKSIARAMPGTMTASASLPLPPPQTPQPPLPPSPQPPQPPAKQLPQTPTLHQTPSTASTTTLASTASTRPIRRRPVASSVSTASSNSSTSAVGGSGGPSATAPSPPLPAAPPTITASPSSPPPPRRDPSGLVNSITSGNLPSLPQLPELPAMPEPDAISETQSQTRTVRAPSPSPSPPPPVDPEQPVSSRVASISSILSAYSQDSSLPAGFSSSPSEGTASTNDSSYMAASASPMKQLPETKTGSGLLLGTEPMSSDLLQDEILTPLSYLLDGDYGDGEDDDDAAHVQDAEGQGNEMLASSYRSLPSQPNGVGDTPFNDADHRPVGGNTGLDPSPPPPSKTQDVLPPRSTSLGPSPATVLAKTVTTPVLPPVPGIADSAVPASTDALPSLLSAVPSPEIWKRRLEKAETNMSVTELKLASTTLSQPEPAATGAAQRSRPVTPSNGGYLAYRAPLPPPLSPLPPPPPRSASDRLHPPSPATTHAGTASSPSRTPSPRTGLPGRDIRPSRQGSPAVGPTEPASATPSVSAAPTPEAAAMGKSLSKVGIKLEATLKRKEAPLPTLPPPPPPPPPAKEVPPNGQNPALPLPPPPHQRPPTPAYDNDEHAKQQLADGDIVSFKDAPSLVATKDGGPASISAKTITVVHALSSPAASPAASPSSSPGSVPAPVPPSAPFSSDTAALVDTPRPTPPPLSVTGLVGKDIRPVRNAPQTPQTPLAPQASQALDTSLDAASQSHVQRSFAPRTSSRKGSVSTPTVPIPPLSKQASSWQSSLYEEAETVVSEAGSQVTIKAAARTAPTHYEQQQPGSSHREHENSVGSSLDLADPPLAAGMPPAFPSGYLSEIVTPDTVFAAPPPSTVQFHCLQRHRDMFRDRNANYPLSCQTCQTFERTMRWRCKWCYLRICTSCRDALHTQGEHDLARLMAFLEQGGMHQTEPMVATMASLPKNPSDGEARPYGQPMPSIAELPAIQEA</sequence>
<feature type="compositionally biased region" description="Acidic residues" evidence="1">
    <location>
        <begin position="393"/>
        <end position="402"/>
    </location>
</feature>
<feature type="compositionally biased region" description="Pro residues" evidence="1">
    <location>
        <begin position="291"/>
        <end position="302"/>
    </location>
</feature>
<feature type="region of interest" description="Disordered" evidence="1">
    <location>
        <begin position="913"/>
        <end position="943"/>
    </location>
</feature>
<feature type="compositionally biased region" description="Pro residues" evidence="1">
    <location>
        <begin position="679"/>
        <end position="693"/>
    </location>
</feature>
<protein>
    <submittedName>
        <fullName evidence="2">Uncharacterized protein</fullName>
    </submittedName>
</protein>
<feature type="compositionally biased region" description="Low complexity" evidence="1">
    <location>
        <begin position="635"/>
        <end position="655"/>
    </location>
</feature>
<feature type="compositionally biased region" description="Low complexity" evidence="1">
    <location>
        <begin position="765"/>
        <end position="781"/>
    </location>
</feature>
<feature type="region of interest" description="Disordered" evidence="1">
    <location>
        <begin position="13"/>
        <end position="372"/>
    </location>
</feature>
<feature type="compositionally biased region" description="Polar residues" evidence="1">
    <location>
        <begin position="534"/>
        <end position="544"/>
    </location>
</feature>
<gene>
    <name evidence="2" type="ORF">SPI_06483</name>
</gene>
<feature type="compositionally biased region" description="Low complexity" evidence="1">
    <location>
        <begin position="13"/>
        <end position="31"/>
    </location>
</feature>
<feature type="compositionally biased region" description="Low complexity" evidence="1">
    <location>
        <begin position="58"/>
        <end position="85"/>
    </location>
</feature>
<evidence type="ECO:0000313" key="3">
    <source>
        <dbReference type="Proteomes" id="UP000076874"/>
    </source>
</evidence>
<feature type="compositionally biased region" description="Polar residues" evidence="1">
    <location>
        <begin position="420"/>
        <end position="429"/>
    </location>
</feature>
<feature type="compositionally biased region" description="Basic residues" evidence="1">
    <location>
        <begin position="34"/>
        <end position="43"/>
    </location>
</feature>
<name>A0A167RAD1_9HYPO</name>
<feature type="compositionally biased region" description="Low complexity" evidence="1">
    <location>
        <begin position="303"/>
        <end position="335"/>
    </location>
</feature>
<feature type="region of interest" description="Disordered" evidence="1">
    <location>
        <begin position="388"/>
        <end position="476"/>
    </location>
</feature>
<evidence type="ECO:0000313" key="2">
    <source>
        <dbReference type="EMBL" id="OAA58410.1"/>
    </source>
</evidence>
<feature type="compositionally biased region" description="Pro residues" evidence="1">
    <location>
        <begin position="572"/>
        <end position="586"/>
    </location>
</feature>
<feature type="compositionally biased region" description="Polar residues" evidence="1">
    <location>
        <begin position="336"/>
        <end position="347"/>
    </location>
</feature>
<feature type="compositionally biased region" description="Low complexity" evidence="1">
    <location>
        <begin position="195"/>
        <end position="221"/>
    </location>
</feature>
<feature type="compositionally biased region" description="Low complexity" evidence="1">
    <location>
        <begin position="162"/>
        <end position="187"/>
    </location>
</feature>
<feature type="compositionally biased region" description="Low complexity" evidence="1">
    <location>
        <begin position="826"/>
        <end position="842"/>
    </location>
</feature>
<feature type="region of interest" description="Disordered" evidence="1">
    <location>
        <begin position="534"/>
        <end position="733"/>
    </location>
</feature>
<keyword evidence="3" id="KW-1185">Reference proteome</keyword>
<evidence type="ECO:0000256" key="1">
    <source>
        <dbReference type="SAM" id="MobiDB-lite"/>
    </source>
</evidence>
<feature type="compositionally biased region" description="Pro residues" evidence="1">
    <location>
        <begin position="138"/>
        <end position="161"/>
    </location>
</feature>